<gene>
    <name evidence="5" type="ORF">ACH49W_30660</name>
</gene>
<organism evidence="5 6">
    <name type="scientific">Nocardia xishanensis</name>
    <dbReference type="NCBI Taxonomy" id="238964"/>
    <lineage>
        <taxon>Bacteria</taxon>
        <taxon>Bacillati</taxon>
        <taxon>Actinomycetota</taxon>
        <taxon>Actinomycetes</taxon>
        <taxon>Mycobacteriales</taxon>
        <taxon>Nocardiaceae</taxon>
        <taxon>Nocardia</taxon>
    </lineage>
</organism>
<dbReference type="InterPro" id="IPR020806">
    <property type="entry name" value="PKS_PP-bd"/>
</dbReference>
<dbReference type="Gene3D" id="3.30.559.30">
    <property type="entry name" value="Nonribosomal peptide synthetase, condensation domain"/>
    <property type="match status" value="2"/>
</dbReference>
<dbReference type="InterPro" id="IPR010071">
    <property type="entry name" value="AA_adenyl_dom"/>
</dbReference>
<dbReference type="InterPro" id="IPR009081">
    <property type="entry name" value="PP-bd_ACP"/>
</dbReference>
<dbReference type="PANTHER" id="PTHR45527:SF1">
    <property type="entry name" value="FATTY ACID SYNTHASE"/>
    <property type="match status" value="1"/>
</dbReference>
<dbReference type="PROSITE" id="PS50075">
    <property type="entry name" value="CARRIER"/>
    <property type="match status" value="1"/>
</dbReference>
<dbReference type="Gene3D" id="3.30.559.10">
    <property type="entry name" value="Chloramphenicol acetyltransferase-like domain"/>
    <property type="match status" value="2"/>
</dbReference>
<dbReference type="InterPro" id="IPR001242">
    <property type="entry name" value="Condensation_dom"/>
</dbReference>
<dbReference type="InterPro" id="IPR020845">
    <property type="entry name" value="AMP-binding_CS"/>
</dbReference>
<accession>A0ABW7X9E4</accession>
<evidence type="ECO:0000256" key="1">
    <source>
        <dbReference type="ARBA" id="ARBA00001957"/>
    </source>
</evidence>
<proteinExistence type="predicted"/>
<dbReference type="Pfam" id="PF00501">
    <property type="entry name" value="AMP-binding"/>
    <property type="match status" value="1"/>
</dbReference>
<dbReference type="Pfam" id="PF00668">
    <property type="entry name" value="Condensation"/>
    <property type="match status" value="2"/>
</dbReference>
<keyword evidence="3" id="KW-0597">Phosphoprotein</keyword>
<dbReference type="PROSITE" id="PS00455">
    <property type="entry name" value="AMP_BINDING"/>
    <property type="match status" value="1"/>
</dbReference>
<feature type="domain" description="Carrier" evidence="4">
    <location>
        <begin position="970"/>
        <end position="1044"/>
    </location>
</feature>
<dbReference type="InterPro" id="IPR000873">
    <property type="entry name" value="AMP-dep_synth/lig_dom"/>
</dbReference>
<dbReference type="InterPro" id="IPR025110">
    <property type="entry name" value="AMP-bd_C"/>
</dbReference>
<protein>
    <submittedName>
        <fullName evidence="5">Amino acid adenylation domain-containing protein</fullName>
    </submittedName>
</protein>
<dbReference type="Gene3D" id="3.30.300.30">
    <property type="match status" value="1"/>
</dbReference>
<keyword evidence="2" id="KW-0596">Phosphopantetheine</keyword>
<name>A0ABW7X9E4_9NOCA</name>
<dbReference type="Pfam" id="PF00550">
    <property type="entry name" value="PP-binding"/>
    <property type="match status" value="1"/>
</dbReference>
<dbReference type="PANTHER" id="PTHR45527">
    <property type="entry name" value="NONRIBOSOMAL PEPTIDE SYNTHETASE"/>
    <property type="match status" value="1"/>
</dbReference>
<dbReference type="InterPro" id="IPR023213">
    <property type="entry name" value="CAT-like_dom_sf"/>
</dbReference>
<keyword evidence="6" id="KW-1185">Reference proteome</keyword>
<comment type="caution">
    <text evidence="5">The sequence shown here is derived from an EMBL/GenBank/DDBJ whole genome shotgun (WGS) entry which is preliminary data.</text>
</comment>
<dbReference type="Gene3D" id="1.10.1200.10">
    <property type="entry name" value="ACP-like"/>
    <property type="match status" value="1"/>
</dbReference>
<dbReference type="NCBIfam" id="TIGR01733">
    <property type="entry name" value="AA-adenyl-dom"/>
    <property type="match status" value="1"/>
</dbReference>
<evidence type="ECO:0000313" key="5">
    <source>
        <dbReference type="EMBL" id="MFI2477757.1"/>
    </source>
</evidence>
<dbReference type="RefSeq" id="WP_397095141.1">
    <property type="nucleotide sequence ID" value="NZ_JBIRYO010000028.1"/>
</dbReference>
<dbReference type="Gene3D" id="3.40.50.980">
    <property type="match status" value="2"/>
</dbReference>
<comment type="cofactor">
    <cofactor evidence="1">
        <name>pantetheine 4'-phosphate</name>
        <dbReference type="ChEBI" id="CHEBI:47942"/>
    </cofactor>
</comment>
<evidence type="ECO:0000256" key="3">
    <source>
        <dbReference type="ARBA" id="ARBA00022553"/>
    </source>
</evidence>
<dbReference type="Pfam" id="PF13193">
    <property type="entry name" value="AMP-binding_C"/>
    <property type="match status" value="1"/>
</dbReference>
<dbReference type="InterPro" id="IPR036736">
    <property type="entry name" value="ACP-like_sf"/>
</dbReference>
<sequence length="1527" mass="162322">MSETTQTPERKAAPPQIEDVLALSPLQEGLFSLAKLAGDDDLYNMQFVIEVAGPVDVALLRRSVEAILRRHANLRAAFWDRDVPKPVQIVPSSVQLPWFERTADERELEAIVASEARHGFDLSRGPALRVAVVALPDGSRRMIVTAHHILMDGWSLGVFFRELFAVYQAGGSVAALPAPRPYRDYIGWLAARDTDATLRSWADYLADVDPLILADRADAAVNTIVPTIHKAALDRADTDRVQRWARANGLTMNTVVQFAWAIVLGRLTDRSDVVFGTTVSGRPDELAGVETMIGLFINTIPVRIRLDELAVAGGVALGCAQLQRASAAMRDNGYLSLSAIQRATGRGALFDTLFVYENAPVADVLQAITTADGTTFRPTASESLTHYPLAVVSYLLDGELAVVVEAVEAVLGQLSPADLGARLVEVLRQLPDIADAEQDSLDVLLPGERPQPPAATADDVLGVTVPELFARQVAATPDALALSTEHERYTYRELSEAALRLAGGLSARGIGPEDVVALAMPRSAESIIAIMGVLAAGAAYVPVDITLPAARIESIVRQSDPRLILVDGAGVPALDEIESLPPVEAFGAVVTDSAALTAPVAGHPEQRAYLVFTSGSTGEPKGVMGTHAALAAYFADHRDRVYRPATARLGRPLRIAHAWSLSFDASWQPMIGLLDGQSIHLFDAEEMRDAQRLVDGIGRHGIDMIDTTPSMFAQLAAAGLVNERGAGLAVLALGGEAIGVPLWKQLCALSDTAVHNCYGPTETTVEAVVASVSDPKATPTIGSPTTGMTGYVFDSRLRPAPHGVIGELYLSGTQLARGYAGKPGITAERFVADPFRPGQRMYRTGDLVRRLPSGDLAYLGRADDQVKIRGYRIEIGDIEAALHALPGVREAAVLVLRRASGPVLVGFVVGAEIESARLRVELADKLPGYMVPHRILAVGALPVTGNGKLDARRLETLANVALDSATATTAPTSDTERALCATVAELTGGAEPGIDDHLVELGLDSIVAISLVNALRRKGIATSPRAVLTAGSIRELAAAIDAGAGGEQTGAVAEYGSVGQAPILSWMHEHGNYRRLALNTLLELPADVDGPRLEAVLQSLLDGHDMLRARFVETAAGYDVVTREPGVVVAADIMTKIEAGPSFPAELGAHARAVADEIDPLIGDLVRAIWFTRTDAPDLLLLNIHHLAVDPVSWHVICADLAAAWDQVSAGTPVAELAPPVEYTSYRTWAERTRARAGSAEVAVQREYWIAQTTAPDPVLAARRPDPSTDTWSSYRVQPLFTAPETTKAVLDGLTGELGVREFLLAALATTLATWRRERGQDATGGAYLAMEGHGREDQVLGADVDTAQTVGWFTSVFPARFGAGAVPMDVAAAEQDPAAARALLDSVAATLAAVPNNGVDYGVLRYLEADAELAAAPEPQVLFDYLGRMDLAVARKPWSPVHEVELFTQLPTAPEPDFPLRYAMDVIAGVQPTDAGPQLVTLLRWSDALFTAADVARLAEIWHAAVAALARAVAPVAVGGPPAQAE</sequence>
<dbReference type="SMART" id="SM00823">
    <property type="entry name" value="PKS_PP"/>
    <property type="match status" value="1"/>
</dbReference>
<dbReference type="Proteomes" id="UP001611415">
    <property type="component" value="Unassembled WGS sequence"/>
</dbReference>
<evidence type="ECO:0000259" key="4">
    <source>
        <dbReference type="PROSITE" id="PS50075"/>
    </source>
</evidence>
<dbReference type="EMBL" id="JBIRYO010000028">
    <property type="protein sequence ID" value="MFI2477757.1"/>
    <property type="molecule type" value="Genomic_DNA"/>
</dbReference>
<reference evidence="5 6" key="1">
    <citation type="submission" date="2024-10" db="EMBL/GenBank/DDBJ databases">
        <title>The Natural Products Discovery Center: Release of the First 8490 Sequenced Strains for Exploring Actinobacteria Biosynthetic Diversity.</title>
        <authorList>
            <person name="Kalkreuter E."/>
            <person name="Kautsar S.A."/>
            <person name="Yang D."/>
            <person name="Bader C.D."/>
            <person name="Teijaro C.N."/>
            <person name="Fluegel L."/>
            <person name="Davis C.M."/>
            <person name="Simpson J.R."/>
            <person name="Lauterbach L."/>
            <person name="Steele A.D."/>
            <person name="Gui C."/>
            <person name="Meng S."/>
            <person name="Li G."/>
            <person name="Viehrig K."/>
            <person name="Ye F."/>
            <person name="Su P."/>
            <person name="Kiefer A.F."/>
            <person name="Nichols A."/>
            <person name="Cepeda A.J."/>
            <person name="Yan W."/>
            <person name="Fan B."/>
            <person name="Jiang Y."/>
            <person name="Adhikari A."/>
            <person name="Zheng C.-J."/>
            <person name="Schuster L."/>
            <person name="Cowan T.M."/>
            <person name="Smanski M.J."/>
            <person name="Chevrette M.G."/>
            <person name="De Carvalho L.P.S."/>
            <person name="Shen B."/>
        </authorList>
    </citation>
    <scope>NUCLEOTIDE SEQUENCE [LARGE SCALE GENOMIC DNA]</scope>
    <source>
        <strain evidence="5 6">NPDC019275</strain>
    </source>
</reference>
<evidence type="ECO:0000313" key="6">
    <source>
        <dbReference type="Proteomes" id="UP001611415"/>
    </source>
</evidence>
<dbReference type="SUPFAM" id="SSF47336">
    <property type="entry name" value="ACP-like"/>
    <property type="match status" value="1"/>
</dbReference>
<evidence type="ECO:0000256" key="2">
    <source>
        <dbReference type="ARBA" id="ARBA00022450"/>
    </source>
</evidence>
<dbReference type="Gene3D" id="2.30.38.10">
    <property type="entry name" value="Luciferase, Domain 3"/>
    <property type="match status" value="1"/>
</dbReference>
<dbReference type="SUPFAM" id="SSF52777">
    <property type="entry name" value="CoA-dependent acyltransferases"/>
    <property type="match status" value="4"/>
</dbReference>
<dbReference type="CDD" id="cd05930">
    <property type="entry name" value="A_NRPS"/>
    <property type="match status" value="1"/>
</dbReference>
<dbReference type="SUPFAM" id="SSF56801">
    <property type="entry name" value="Acetyl-CoA synthetase-like"/>
    <property type="match status" value="1"/>
</dbReference>
<dbReference type="InterPro" id="IPR045851">
    <property type="entry name" value="AMP-bd_C_sf"/>
</dbReference>